<sequence length="65" mass="7572">MCCISVDRYIAVTHPLQYNRTRNYIRPICLLGGTWLLSITSTLLPYICGYPHLYIEDYPQQYSIG</sequence>
<feature type="transmembrane region" description="Helical" evidence="9">
    <location>
        <begin position="28"/>
        <end position="47"/>
    </location>
</feature>
<keyword evidence="5" id="KW-0297">G-protein coupled receptor</keyword>
<organism evidence="11 12">
    <name type="scientific">Schistosoma japonicum</name>
    <name type="common">Blood fluke</name>
    <dbReference type="NCBI Taxonomy" id="6182"/>
    <lineage>
        <taxon>Eukaryota</taxon>
        <taxon>Metazoa</taxon>
        <taxon>Spiralia</taxon>
        <taxon>Lophotrochozoa</taxon>
        <taxon>Platyhelminthes</taxon>
        <taxon>Trematoda</taxon>
        <taxon>Digenea</taxon>
        <taxon>Strigeidida</taxon>
        <taxon>Schistosomatoidea</taxon>
        <taxon>Schistosomatidae</taxon>
        <taxon>Schistosoma</taxon>
    </lineage>
</organism>
<proteinExistence type="predicted"/>
<evidence type="ECO:0000256" key="9">
    <source>
        <dbReference type="SAM" id="Phobius"/>
    </source>
</evidence>
<dbReference type="SUPFAM" id="SSF81321">
    <property type="entry name" value="Family A G protein-coupled receptor-like"/>
    <property type="match status" value="1"/>
</dbReference>
<dbReference type="Gene3D" id="1.20.1070.10">
    <property type="entry name" value="Rhodopsin 7-helix transmembrane proteins"/>
    <property type="match status" value="1"/>
</dbReference>
<keyword evidence="8" id="KW-0807">Transducer</keyword>
<dbReference type="Pfam" id="PF00001">
    <property type="entry name" value="7tm_1"/>
    <property type="match status" value="1"/>
</dbReference>
<dbReference type="OrthoDB" id="9979846at2759"/>
<evidence type="ECO:0000256" key="2">
    <source>
        <dbReference type="ARBA" id="ARBA00022475"/>
    </source>
</evidence>
<evidence type="ECO:0000256" key="5">
    <source>
        <dbReference type="ARBA" id="ARBA00023040"/>
    </source>
</evidence>
<dbReference type="GO" id="GO:0043410">
    <property type="term" value="P:positive regulation of MAPK cascade"/>
    <property type="evidence" value="ECO:0007669"/>
    <property type="project" value="TreeGrafter"/>
</dbReference>
<keyword evidence="12" id="KW-1185">Reference proteome</keyword>
<accession>A0A4Z2CVH9</accession>
<protein>
    <submittedName>
        <fullName evidence="11">D(4) dopamine receptor</fullName>
    </submittedName>
</protein>
<evidence type="ECO:0000313" key="11">
    <source>
        <dbReference type="EMBL" id="TNN08251.1"/>
    </source>
</evidence>
<keyword evidence="3 9" id="KW-0812">Transmembrane</keyword>
<dbReference type="GO" id="GO:0004930">
    <property type="term" value="F:G protein-coupled receptor activity"/>
    <property type="evidence" value="ECO:0007669"/>
    <property type="project" value="UniProtKB-KW"/>
</dbReference>
<dbReference type="PANTHER" id="PTHR24248">
    <property type="entry name" value="ADRENERGIC RECEPTOR-RELATED G-PROTEIN COUPLED RECEPTOR"/>
    <property type="match status" value="1"/>
</dbReference>
<dbReference type="GO" id="GO:0071880">
    <property type="term" value="P:adenylate cyclase-activating adrenergic receptor signaling pathway"/>
    <property type="evidence" value="ECO:0007669"/>
    <property type="project" value="TreeGrafter"/>
</dbReference>
<dbReference type="EMBL" id="SKCS01000411">
    <property type="protein sequence ID" value="TNN08251.1"/>
    <property type="molecule type" value="Genomic_DNA"/>
</dbReference>
<gene>
    <name evidence="11" type="ORF">EWB00_007143</name>
</gene>
<dbReference type="InterPro" id="IPR017452">
    <property type="entry name" value="GPCR_Rhodpsn_7TM"/>
</dbReference>
<dbReference type="PROSITE" id="PS50262">
    <property type="entry name" value="G_PROTEIN_RECEP_F1_2"/>
    <property type="match status" value="1"/>
</dbReference>
<dbReference type="PANTHER" id="PTHR24248:SF66">
    <property type="entry name" value="OCTOPAMINE RECEPTOR BETA-3R"/>
    <property type="match status" value="1"/>
</dbReference>
<comment type="subcellular location">
    <subcellularLocation>
        <location evidence="1">Cell membrane</location>
        <topology evidence="1">Multi-pass membrane protein</topology>
    </subcellularLocation>
</comment>
<reference evidence="11 12" key="1">
    <citation type="submission" date="2019-03" db="EMBL/GenBank/DDBJ databases">
        <title>An improved genome assembly of the fluke Schistosoma japonicum.</title>
        <authorList>
            <person name="Hu W."/>
            <person name="Luo F."/>
            <person name="Yin M."/>
            <person name="Mo X."/>
            <person name="Sun C."/>
            <person name="Wu Q."/>
            <person name="Zhu B."/>
            <person name="Xiang M."/>
            <person name="Wang J."/>
            <person name="Wang Y."/>
            <person name="Zhang T."/>
            <person name="Xu B."/>
            <person name="Zheng H."/>
            <person name="Feng Z."/>
        </authorList>
    </citation>
    <scope>NUCLEOTIDE SEQUENCE [LARGE SCALE GENOMIC DNA]</scope>
    <source>
        <strain evidence="11">HuSjv2</strain>
        <tissue evidence="11">Worms</tissue>
    </source>
</reference>
<keyword evidence="4 9" id="KW-1133">Transmembrane helix</keyword>
<name>A0A4Z2CVH9_SCHJA</name>
<evidence type="ECO:0000313" key="12">
    <source>
        <dbReference type="Proteomes" id="UP000311919"/>
    </source>
</evidence>
<evidence type="ECO:0000256" key="1">
    <source>
        <dbReference type="ARBA" id="ARBA00004651"/>
    </source>
</evidence>
<keyword evidence="6 9" id="KW-0472">Membrane</keyword>
<evidence type="ECO:0000256" key="3">
    <source>
        <dbReference type="ARBA" id="ARBA00022692"/>
    </source>
</evidence>
<keyword evidence="7 11" id="KW-0675">Receptor</keyword>
<keyword evidence="2" id="KW-1003">Cell membrane</keyword>
<dbReference type="AlphaFoldDB" id="A0A4Z2CVH9"/>
<evidence type="ECO:0000259" key="10">
    <source>
        <dbReference type="PROSITE" id="PS50262"/>
    </source>
</evidence>
<evidence type="ECO:0000256" key="7">
    <source>
        <dbReference type="ARBA" id="ARBA00023170"/>
    </source>
</evidence>
<dbReference type="STRING" id="6182.A0A4Z2CVH9"/>
<dbReference type="Proteomes" id="UP000311919">
    <property type="component" value="Unassembled WGS sequence"/>
</dbReference>
<dbReference type="GO" id="GO:0005886">
    <property type="term" value="C:plasma membrane"/>
    <property type="evidence" value="ECO:0007669"/>
    <property type="project" value="UniProtKB-SubCell"/>
</dbReference>
<evidence type="ECO:0000256" key="6">
    <source>
        <dbReference type="ARBA" id="ARBA00023136"/>
    </source>
</evidence>
<comment type="caution">
    <text evidence="11">The sequence shown here is derived from an EMBL/GenBank/DDBJ whole genome shotgun (WGS) entry which is preliminary data.</text>
</comment>
<feature type="domain" description="G-protein coupled receptors family 1 profile" evidence="10">
    <location>
        <begin position="1"/>
        <end position="65"/>
    </location>
</feature>
<evidence type="ECO:0000256" key="4">
    <source>
        <dbReference type="ARBA" id="ARBA00022989"/>
    </source>
</evidence>
<dbReference type="InterPro" id="IPR000276">
    <property type="entry name" value="GPCR_Rhodpsn"/>
</dbReference>
<evidence type="ECO:0000256" key="8">
    <source>
        <dbReference type="ARBA" id="ARBA00023224"/>
    </source>
</evidence>